<dbReference type="Gene3D" id="3.10.20.80">
    <property type="entry name" value="Translation initiation factor 3 (IF-3), N-terminal domain"/>
    <property type="match status" value="1"/>
</dbReference>
<dbReference type="AlphaFoldDB" id="X0VN72"/>
<dbReference type="GO" id="GO:0003743">
    <property type="term" value="F:translation initiation factor activity"/>
    <property type="evidence" value="ECO:0007669"/>
    <property type="project" value="InterPro"/>
</dbReference>
<reference evidence="2" key="1">
    <citation type="journal article" date="2014" name="Front. Microbiol.">
        <title>High frequency of phylogenetically diverse reductive dehalogenase-homologous genes in deep subseafloor sedimentary metagenomes.</title>
        <authorList>
            <person name="Kawai M."/>
            <person name="Futagami T."/>
            <person name="Toyoda A."/>
            <person name="Takaki Y."/>
            <person name="Nishi S."/>
            <person name="Hori S."/>
            <person name="Arai W."/>
            <person name="Tsubouchi T."/>
            <person name="Morono Y."/>
            <person name="Uchiyama I."/>
            <person name="Ito T."/>
            <person name="Fujiyama A."/>
            <person name="Inagaki F."/>
            <person name="Takami H."/>
        </authorList>
    </citation>
    <scope>NUCLEOTIDE SEQUENCE</scope>
    <source>
        <strain evidence="2">Expedition CK06-06</strain>
    </source>
</reference>
<accession>X0VN72</accession>
<proteinExistence type="predicted"/>
<comment type="caution">
    <text evidence="2">The sequence shown here is derived from an EMBL/GenBank/DDBJ whole genome shotgun (WGS) entry which is preliminary data.</text>
</comment>
<evidence type="ECO:0000313" key="2">
    <source>
        <dbReference type="EMBL" id="GAG01976.1"/>
    </source>
</evidence>
<dbReference type="InterPro" id="IPR019814">
    <property type="entry name" value="Translation_initiation_fac_3_N"/>
</dbReference>
<feature type="non-terminal residue" evidence="2">
    <location>
        <position position="33"/>
    </location>
</feature>
<organism evidence="2">
    <name type="scientific">marine sediment metagenome</name>
    <dbReference type="NCBI Taxonomy" id="412755"/>
    <lineage>
        <taxon>unclassified sequences</taxon>
        <taxon>metagenomes</taxon>
        <taxon>ecological metagenomes</taxon>
    </lineage>
</organism>
<feature type="domain" description="Translation initiation factor 3 N-terminal" evidence="1">
    <location>
        <begin position="2"/>
        <end position="33"/>
    </location>
</feature>
<sequence>MRLIDSDGKNIGIIALNIALEKAREKELDLVEV</sequence>
<evidence type="ECO:0000259" key="1">
    <source>
        <dbReference type="Pfam" id="PF05198"/>
    </source>
</evidence>
<gene>
    <name evidence="2" type="ORF">S01H1_45687</name>
</gene>
<dbReference type="SUPFAM" id="SSF54364">
    <property type="entry name" value="Translation initiation factor IF3, N-terminal domain"/>
    <property type="match status" value="1"/>
</dbReference>
<dbReference type="InterPro" id="IPR036787">
    <property type="entry name" value="T_IF-3_N_sf"/>
</dbReference>
<protein>
    <recommendedName>
        <fullName evidence="1">Translation initiation factor 3 N-terminal domain-containing protein</fullName>
    </recommendedName>
</protein>
<dbReference type="Pfam" id="PF05198">
    <property type="entry name" value="IF3_N"/>
    <property type="match status" value="1"/>
</dbReference>
<dbReference type="EMBL" id="BARS01029212">
    <property type="protein sequence ID" value="GAG01976.1"/>
    <property type="molecule type" value="Genomic_DNA"/>
</dbReference>
<name>X0VN72_9ZZZZ</name>